<feature type="active site" description="Proton donor" evidence="6">
    <location>
        <position position="118"/>
    </location>
</feature>
<reference evidence="12 13" key="1">
    <citation type="journal article" date="2023" name="Sci. Data">
        <title>Genome assembly of the Korean intertidal mud-creeper Batillaria attramentaria.</title>
        <authorList>
            <person name="Patra A.K."/>
            <person name="Ho P.T."/>
            <person name="Jun S."/>
            <person name="Lee S.J."/>
            <person name="Kim Y."/>
            <person name="Won Y.J."/>
        </authorList>
    </citation>
    <scope>NUCLEOTIDE SEQUENCE [LARGE SCALE GENOMIC DNA]</scope>
    <source>
        <strain evidence="12">Wonlab-2016</strain>
    </source>
</reference>
<dbReference type="InterPro" id="IPR008979">
    <property type="entry name" value="Galactose-bd-like_sf"/>
</dbReference>
<dbReference type="AlphaFoldDB" id="A0ABD0J9B7"/>
<keyword evidence="2" id="KW-0732">Signal</keyword>
<feature type="active site" description="Nucleophile" evidence="6">
    <location>
        <position position="199"/>
    </location>
</feature>
<evidence type="ECO:0000259" key="11">
    <source>
        <dbReference type="Pfam" id="PF21467"/>
    </source>
</evidence>
<comment type="similarity">
    <text evidence="1 8">Belongs to the glycosyl hydrolase 35 family.</text>
</comment>
<comment type="catalytic activity">
    <reaction evidence="7">
        <text>Hydrolysis of terminal non-reducing beta-D-galactose residues in beta-D-galactosides.</text>
        <dbReference type="EC" id="3.2.1.23"/>
    </reaction>
</comment>
<dbReference type="Pfam" id="PF21467">
    <property type="entry name" value="BetaGal_gal-bd"/>
    <property type="match status" value="1"/>
</dbReference>
<evidence type="ECO:0000259" key="9">
    <source>
        <dbReference type="Pfam" id="PF01301"/>
    </source>
</evidence>
<keyword evidence="4" id="KW-0325">Glycoprotein</keyword>
<evidence type="ECO:0000313" key="13">
    <source>
        <dbReference type="Proteomes" id="UP001519460"/>
    </source>
</evidence>
<dbReference type="PIRSF" id="PIRSF006336">
    <property type="entry name" value="B-gal"/>
    <property type="match status" value="1"/>
</dbReference>
<dbReference type="EC" id="3.2.1.23" evidence="7"/>
<dbReference type="PANTHER" id="PTHR23421">
    <property type="entry name" value="BETA-GALACTOSIDASE RELATED"/>
    <property type="match status" value="1"/>
</dbReference>
<keyword evidence="13" id="KW-1185">Reference proteome</keyword>
<feature type="domain" description="Beta-galactosidase galactose-binding" evidence="11">
    <location>
        <begin position="475"/>
        <end position="539"/>
    </location>
</feature>
<evidence type="ECO:0000256" key="5">
    <source>
        <dbReference type="ARBA" id="ARBA00023295"/>
    </source>
</evidence>
<gene>
    <name evidence="12" type="ORF">BaRGS_00037491</name>
</gene>
<dbReference type="Proteomes" id="UP001519460">
    <property type="component" value="Unassembled WGS sequence"/>
</dbReference>
<protein>
    <recommendedName>
        <fullName evidence="7">Beta-galactosidase</fullName>
        <ecNumber evidence="7">3.2.1.23</ecNumber>
    </recommendedName>
</protein>
<evidence type="ECO:0000256" key="6">
    <source>
        <dbReference type="PIRSR" id="PIRSR006336-1"/>
    </source>
</evidence>
<feature type="domain" description="Beta-galactosidase 1-like first all-beta" evidence="10">
    <location>
        <begin position="335"/>
        <end position="444"/>
    </location>
</feature>
<dbReference type="PRINTS" id="PR00742">
    <property type="entry name" value="GLHYDRLASE35"/>
</dbReference>
<dbReference type="InterPro" id="IPR048913">
    <property type="entry name" value="BetaGal_gal-bd"/>
</dbReference>
<dbReference type="Gene3D" id="2.60.120.260">
    <property type="entry name" value="Galactose-binding domain-like"/>
    <property type="match status" value="2"/>
</dbReference>
<proteinExistence type="inferred from homology"/>
<comment type="caution">
    <text evidence="12">The sequence shown here is derived from an EMBL/GenBank/DDBJ whole genome shotgun (WGS) entry which is preliminary data.</text>
</comment>
<dbReference type="Pfam" id="PF01301">
    <property type="entry name" value="Glyco_hydro_35"/>
    <property type="match status" value="1"/>
</dbReference>
<dbReference type="FunFam" id="3.20.20.80:FF:000017">
    <property type="entry name" value="Beta-galactosidase"/>
    <property type="match status" value="1"/>
</dbReference>
<dbReference type="EMBL" id="JACVVK020000563">
    <property type="protein sequence ID" value="KAK7465953.1"/>
    <property type="molecule type" value="Genomic_DNA"/>
</dbReference>
<evidence type="ECO:0000256" key="8">
    <source>
        <dbReference type="RuleBase" id="RU003679"/>
    </source>
</evidence>
<dbReference type="Pfam" id="PF21317">
    <property type="entry name" value="BetaGal_ABD_1"/>
    <property type="match status" value="1"/>
</dbReference>
<dbReference type="InterPro" id="IPR031330">
    <property type="entry name" value="Gly_Hdrlase_35_cat"/>
</dbReference>
<accession>A0ABD0J9B7</accession>
<evidence type="ECO:0000256" key="1">
    <source>
        <dbReference type="ARBA" id="ARBA00009809"/>
    </source>
</evidence>
<sequence>MRMAGLNAVQTYVPWNIHELIPDQYTFSGASDLPLFLRTAKEADLVVLLRMGPYICAEWEFGGFPAWLLTENKDMIFRTSDPSYIARVDKWYTALLTTIKPYLYENGGPVVMVQIENEYGSYFACDYDYLRFLYKKTRSILGENIIIYTTDDGDGAGYLKCGAIGGAYATVDFGPTENAPAAFAPQRQFEPKGPLVNSEFYTGWLDHWGQNHSVTPAATIVKSLDVLLPYGANVNMYMFEGGTNFGYTSGANDPPYMPVPTSYDYDSPLNEAGDTTMKYWAIRDIISKYVELPPQPVPPNTLKGNYGATQMTFVSTLQDALPTLCPEGPVMSTYPLSMEEVKHYYGYILYRHKLKTDINNAVLITDGVRDSGYIMVDQKPQGMLYRENVVQFSITGSTGQYLDILVENRGRVGYSTAMNFMRKGLIYNVTLDGTIVTGWEIYPIHLENMKKMAHFSSGRLNSKVKVSSSGDLMTPSIYTGKINIPKASDQPRDSFLDMRPWYKGQAFVNDFNLGRYWPQRGPQVTLYVPAPVFNSTGTNELWVFELEYSPCTAYNKTTCPVSFTDVPFINATTTGQGVEAVKDGGWASHKWH</sequence>
<dbReference type="InterPro" id="IPR001944">
    <property type="entry name" value="Glycoside_Hdrlase_35"/>
</dbReference>
<keyword evidence="3 7" id="KW-0378">Hydrolase</keyword>
<evidence type="ECO:0000256" key="7">
    <source>
        <dbReference type="RuleBase" id="RU000675"/>
    </source>
</evidence>
<evidence type="ECO:0000259" key="10">
    <source>
        <dbReference type="Pfam" id="PF21317"/>
    </source>
</evidence>
<dbReference type="Gene3D" id="3.20.20.80">
    <property type="entry name" value="Glycosidases"/>
    <property type="match status" value="1"/>
</dbReference>
<evidence type="ECO:0000256" key="3">
    <source>
        <dbReference type="ARBA" id="ARBA00022801"/>
    </source>
</evidence>
<keyword evidence="5 7" id="KW-0326">Glycosidase</keyword>
<dbReference type="SUPFAM" id="SSF51445">
    <property type="entry name" value="(Trans)glycosidases"/>
    <property type="match status" value="1"/>
</dbReference>
<evidence type="ECO:0000313" key="12">
    <source>
        <dbReference type="EMBL" id="KAK7465953.1"/>
    </source>
</evidence>
<dbReference type="GO" id="GO:0004565">
    <property type="term" value="F:beta-galactosidase activity"/>
    <property type="evidence" value="ECO:0007669"/>
    <property type="project" value="UniProtKB-EC"/>
</dbReference>
<dbReference type="SUPFAM" id="SSF49785">
    <property type="entry name" value="Galactose-binding domain-like"/>
    <property type="match status" value="1"/>
</dbReference>
<organism evidence="12 13">
    <name type="scientific">Batillaria attramentaria</name>
    <dbReference type="NCBI Taxonomy" id="370345"/>
    <lineage>
        <taxon>Eukaryota</taxon>
        <taxon>Metazoa</taxon>
        <taxon>Spiralia</taxon>
        <taxon>Lophotrochozoa</taxon>
        <taxon>Mollusca</taxon>
        <taxon>Gastropoda</taxon>
        <taxon>Caenogastropoda</taxon>
        <taxon>Sorbeoconcha</taxon>
        <taxon>Cerithioidea</taxon>
        <taxon>Batillariidae</taxon>
        <taxon>Batillaria</taxon>
    </lineage>
</organism>
<feature type="domain" description="Glycoside hydrolase 35 catalytic" evidence="9">
    <location>
        <begin position="1"/>
        <end position="288"/>
    </location>
</feature>
<evidence type="ECO:0000256" key="2">
    <source>
        <dbReference type="ARBA" id="ARBA00022729"/>
    </source>
</evidence>
<dbReference type="InterPro" id="IPR019801">
    <property type="entry name" value="Glyco_hydro_35_CS"/>
</dbReference>
<evidence type="ECO:0000256" key="4">
    <source>
        <dbReference type="ARBA" id="ARBA00023180"/>
    </source>
</evidence>
<name>A0ABD0J9B7_9CAEN</name>
<dbReference type="PROSITE" id="PS01182">
    <property type="entry name" value="GLYCOSYL_HYDROL_F35"/>
    <property type="match status" value="1"/>
</dbReference>
<dbReference type="InterPro" id="IPR048912">
    <property type="entry name" value="BetaGal1-like_ABD1"/>
</dbReference>
<dbReference type="InterPro" id="IPR017853">
    <property type="entry name" value="GH"/>
</dbReference>
<dbReference type="FunFam" id="2.60.120.260:FF:000021">
    <property type="entry name" value="Beta-galactosidase"/>
    <property type="match status" value="1"/>
</dbReference>
<dbReference type="InterPro" id="IPR026283">
    <property type="entry name" value="B-gal_1-like"/>
</dbReference>